<dbReference type="Proteomes" id="UP000053097">
    <property type="component" value="Unassembled WGS sequence"/>
</dbReference>
<dbReference type="EMBL" id="KK107495">
    <property type="protein sequence ID" value="EZA49826.1"/>
    <property type="molecule type" value="Genomic_DNA"/>
</dbReference>
<name>A0A026W2K6_OOCBI</name>
<keyword evidence="2" id="KW-1185">Reference proteome</keyword>
<organism evidence="1 2">
    <name type="scientific">Ooceraea biroi</name>
    <name type="common">Clonal raider ant</name>
    <name type="synonym">Cerapachys biroi</name>
    <dbReference type="NCBI Taxonomy" id="2015173"/>
    <lineage>
        <taxon>Eukaryota</taxon>
        <taxon>Metazoa</taxon>
        <taxon>Ecdysozoa</taxon>
        <taxon>Arthropoda</taxon>
        <taxon>Hexapoda</taxon>
        <taxon>Insecta</taxon>
        <taxon>Pterygota</taxon>
        <taxon>Neoptera</taxon>
        <taxon>Endopterygota</taxon>
        <taxon>Hymenoptera</taxon>
        <taxon>Apocrita</taxon>
        <taxon>Aculeata</taxon>
        <taxon>Formicoidea</taxon>
        <taxon>Formicidae</taxon>
        <taxon>Dorylinae</taxon>
        <taxon>Ooceraea</taxon>
    </lineage>
</organism>
<proteinExistence type="predicted"/>
<dbReference type="OrthoDB" id="28868at2759"/>
<protein>
    <recommendedName>
        <fullName evidence="3">Hemimethylated DNA-binding domain-containing protein</fullName>
    </recommendedName>
</protein>
<reference evidence="1 2" key="1">
    <citation type="journal article" date="2014" name="Curr. Biol.">
        <title>The genome of the clonal raider ant Cerapachys biroi.</title>
        <authorList>
            <person name="Oxley P.R."/>
            <person name="Ji L."/>
            <person name="Fetter-Pruneda I."/>
            <person name="McKenzie S.K."/>
            <person name="Li C."/>
            <person name="Hu H."/>
            <person name="Zhang G."/>
            <person name="Kronauer D.J."/>
        </authorList>
    </citation>
    <scope>NUCLEOTIDE SEQUENCE [LARGE SCALE GENOMIC DNA]</scope>
</reference>
<evidence type="ECO:0008006" key="3">
    <source>
        <dbReference type="Google" id="ProtNLM"/>
    </source>
</evidence>
<gene>
    <name evidence="1" type="ORF">X777_11807</name>
</gene>
<sequence>MTFASLKILFCAEKEHKGFLDYKELFEASVACRKALRQFVIEMSEENYNTPVTDLLGRCTHSMHLTVNEEKLNLLVQCFTNEMTHHSKYYLLMNELDSLHKQSQSEPRTDLTHIYYGKELLPYVKHHYLKTVSQNFINCPAEHQVFEASSHGEETYPLKPKKRKASMKYAVGMIVKSFPNVTGVIIGWLMRDYNPRVQYAGQIRAYIKVKMPEPLKNDVLGRYFSEFNGTHYIPNETLKRIYPDDLLYLTNQL</sequence>
<evidence type="ECO:0000313" key="1">
    <source>
        <dbReference type="EMBL" id="EZA49826.1"/>
    </source>
</evidence>
<evidence type="ECO:0000313" key="2">
    <source>
        <dbReference type="Proteomes" id="UP000053097"/>
    </source>
</evidence>
<accession>A0A026W2K6</accession>
<dbReference type="AlphaFoldDB" id="A0A026W2K6"/>